<name>A0ABV8NE82_9ACTN</name>
<dbReference type="Proteomes" id="UP001595871">
    <property type="component" value="Unassembled WGS sequence"/>
</dbReference>
<protein>
    <submittedName>
        <fullName evidence="1">Uncharacterized protein</fullName>
    </submittedName>
</protein>
<dbReference type="EMBL" id="JBHSCF010000055">
    <property type="protein sequence ID" value="MFC4190355.1"/>
    <property type="molecule type" value="Genomic_DNA"/>
</dbReference>
<keyword evidence="2" id="KW-1185">Reference proteome</keyword>
<evidence type="ECO:0000313" key="2">
    <source>
        <dbReference type="Proteomes" id="UP001595871"/>
    </source>
</evidence>
<dbReference type="RefSeq" id="WP_200696555.1">
    <property type="nucleotide sequence ID" value="NZ_BAAAYA010000005.1"/>
</dbReference>
<sequence>MQDSTPGWLAARKERLGNFVWCSGAQCSVGEWSAKAEERGWQRRGTGWLCVQCADAAEERAELVAAMPATVELSDGIVTLTGWSLTELAPDYYGNSHLQIGGWLPEGWEPCLIAQGTNHMVRATLPGISDVAQGVNVTVETKGYGEPQRFMKIQWPSGNGGAR</sequence>
<proteinExistence type="predicted"/>
<accession>A0ABV8NE82</accession>
<comment type="caution">
    <text evidence="1">The sequence shown here is derived from an EMBL/GenBank/DDBJ whole genome shotgun (WGS) entry which is preliminary data.</text>
</comment>
<reference evidence="2" key="1">
    <citation type="journal article" date="2019" name="Int. J. Syst. Evol. Microbiol.">
        <title>The Global Catalogue of Microorganisms (GCM) 10K type strain sequencing project: providing services to taxonomists for standard genome sequencing and annotation.</title>
        <authorList>
            <consortium name="The Broad Institute Genomics Platform"/>
            <consortium name="The Broad Institute Genome Sequencing Center for Infectious Disease"/>
            <person name="Wu L."/>
            <person name="Ma J."/>
        </authorList>
    </citation>
    <scope>NUCLEOTIDE SEQUENCE [LARGE SCALE GENOMIC DNA]</scope>
    <source>
        <strain evidence="2">CCM 3243</strain>
    </source>
</reference>
<organism evidence="1 2">
    <name type="scientific">Streptomyces flavovirens</name>
    <dbReference type="NCBI Taxonomy" id="52258"/>
    <lineage>
        <taxon>Bacteria</taxon>
        <taxon>Bacillati</taxon>
        <taxon>Actinomycetota</taxon>
        <taxon>Actinomycetes</taxon>
        <taxon>Kitasatosporales</taxon>
        <taxon>Streptomycetaceae</taxon>
        <taxon>Streptomyces</taxon>
    </lineage>
</organism>
<gene>
    <name evidence="1" type="ORF">ACFO3R_28860</name>
</gene>
<evidence type="ECO:0000313" key="1">
    <source>
        <dbReference type="EMBL" id="MFC4190355.1"/>
    </source>
</evidence>